<proteinExistence type="predicted"/>
<dbReference type="EMBL" id="CAJJDM010000060">
    <property type="protein sequence ID" value="CAD8078285.1"/>
    <property type="molecule type" value="Genomic_DNA"/>
</dbReference>
<dbReference type="OMA" id="CIEECND"/>
<comment type="caution">
    <text evidence="2">The sequence shown here is derived from an EMBL/GenBank/DDBJ whole genome shotgun (WGS) entry which is preliminary data.</text>
</comment>
<dbReference type="AlphaFoldDB" id="A0A8S1MNG3"/>
<name>A0A8S1MNG3_PARPR</name>
<organism evidence="2 3">
    <name type="scientific">Paramecium primaurelia</name>
    <dbReference type="NCBI Taxonomy" id="5886"/>
    <lineage>
        <taxon>Eukaryota</taxon>
        <taxon>Sar</taxon>
        <taxon>Alveolata</taxon>
        <taxon>Ciliophora</taxon>
        <taxon>Intramacronucleata</taxon>
        <taxon>Oligohymenophorea</taxon>
        <taxon>Peniculida</taxon>
        <taxon>Parameciidae</taxon>
        <taxon>Paramecium</taxon>
    </lineage>
</organism>
<protein>
    <submittedName>
        <fullName evidence="2">Uncharacterized protein</fullName>
    </submittedName>
</protein>
<keyword evidence="3" id="KW-1185">Reference proteome</keyword>
<feature type="transmembrane region" description="Helical" evidence="1">
    <location>
        <begin position="25"/>
        <end position="45"/>
    </location>
</feature>
<keyword evidence="1" id="KW-1133">Transmembrane helix</keyword>
<evidence type="ECO:0000313" key="3">
    <source>
        <dbReference type="Proteomes" id="UP000688137"/>
    </source>
</evidence>
<accession>A0A8S1MNG3</accession>
<evidence type="ECO:0000313" key="2">
    <source>
        <dbReference type="EMBL" id="CAD8078285.1"/>
    </source>
</evidence>
<dbReference type="Proteomes" id="UP000688137">
    <property type="component" value="Unassembled WGS sequence"/>
</dbReference>
<sequence>MHYDKMLQAIQNIFSKFDKCQQKQMLISFIFLILIGIWILFLCYYSKQNRINRKKLILIGPSGVGKTKLFNIATDKKVYRKQINEDQFYEFPIGNNLDLVDTPSIEFDDSITKREAIIKQFNSYFKLNFYQIEKFYLIVNFERTDIMKKNCLKVYKYFKKFSSIIDIVITNFQLSEDEIKDKENLVKAFRMFVNDQKKVHFIRDDIQSEELKQIFIQSSNLIDLQDINFEMTKNREINKNEQNQTQQIVNGKQYQSIHECQMNQEENLIQIL</sequence>
<reference evidence="2" key="1">
    <citation type="submission" date="2021-01" db="EMBL/GenBank/DDBJ databases">
        <authorList>
            <consortium name="Genoscope - CEA"/>
            <person name="William W."/>
        </authorList>
    </citation>
    <scope>NUCLEOTIDE SEQUENCE</scope>
</reference>
<keyword evidence="1" id="KW-0812">Transmembrane</keyword>
<gene>
    <name evidence="2" type="ORF">PPRIM_AZ9-3.1.T0590257</name>
</gene>
<keyword evidence="1" id="KW-0472">Membrane</keyword>
<evidence type="ECO:0000256" key="1">
    <source>
        <dbReference type="SAM" id="Phobius"/>
    </source>
</evidence>